<protein>
    <submittedName>
        <fullName evidence="2">Uncharacterized protein</fullName>
    </submittedName>
</protein>
<proteinExistence type="predicted"/>
<organism evidence="2 3">
    <name type="scientific">Sporobacter termitidis DSM 10068</name>
    <dbReference type="NCBI Taxonomy" id="1123282"/>
    <lineage>
        <taxon>Bacteria</taxon>
        <taxon>Bacillati</taxon>
        <taxon>Bacillota</taxon>
        <taxon>Clostridia</taxon>
        <taxon>Eubacteriales</taxon>
        <taxon>Oscillospiraceae</taxon>
        <taxon>Sporobacter</taxon>
    </lineage>
</organism>
<dbReference type="STRING" id="1123282.SAMN02745823_00604"/>
<dbReference type="AlphaFoldDB" id="A0A1M5UNP1"/>
<evidence type="ECO:0000313" key="2">
    <source>
        <dbReference type="EMBL" id="SHH64559.1"/>
    </source>
</evidence>
<keyword evidence="3" id="KW-1185">Reference proteome</keyword>
<keyword evidence="1" id="KW-0472">Membrane</keyword>
<accession>A0A1M5UNP1</accession>
<reference evidence="2 3" key="1">
    <citation type="submission" date="2016-11" db="EMBL/GenBank/DDBJ databases">
        <authorList>
            <person name="Jaros S."/>
            <person name="Januszkiewicz K."/>
            <person name="Wedrychowicz H."/>
        </authorList>
    </citation>
    <scope>NUCLEOTIDE SEQUENCE [LARGE SCALE GENOMIC DNA]</scope>
    <source>
        <strain evidence="2 3">DSM 10068</strain>
    </source>
</reference>
<dbReference type="EMBL" id="FQXV01000001">
    <property type="protein sequence ID" value="SHH64559.1"/>
    <property type="molecule type" value="Genomic_DNA"/>
</dbReference>
<gene>
    <name evidence="2" type="ORF">SAMN02745823_00604</name>
</gene>
<evidence type="ECO:0000313" key="3">
    <source>
        <dbReference type="Proteomes" id="UP000183995"/>
    </source>
</evidence>
<feature type="transmembrane region" description="Helical" evidence="1">
    <location>
        <begin position="9"/>
        <end position="27"/>
    </location>
</feature>
<dbReference type="RefSeq" id="WP_073076130.1">
    <property type="nucleotide sequence ID" value="NZ_FQXV01000001.1"/>
</dbReference>
<keyword evidence="1" id="KW-0812">Transmembrane</keyword>
<keyword evidence="1" id="KW-1133">Transmembrane helix</keyword>
<sequence>MNRRKLIELVKDAVIVLLVLSAVFLGWESRLFGNTSADAGSFMALWQSITGGTAGGSPAPAQQAAQPGKPVAIALTDGAGGHYGVKYSLSELDNLYVNTARYFLEALSSAQPPQETDAQAWRAALKSLGVYFEYISPVRLSVLGDWLGISNVAAGLEGAAARRLCVIDSGGKNYLYFQDDATGKFYMAQTAVLSSIADQTGAFSPNSAVFAFEKNEDSAAPYTLLLPDVTEHPALDAANPLSSAAAKTKVLLTLGVSELPKPYTVDDTEVYVRNNFIMYLSNDGTVSWTAQDEAPVYRVTTESEAIDMAADMIADTLADYCGSSDTVAVYYDSTQEQAGGGYRIFFRYVAAGGAVYLRPDGYAASITVKNGRISEMELRFRTYSVSTEPAVLLPEVQAAAAAGGDFMLGYDDDGSGRLAPFWPKLPLRS</sequence>
<name>A0A1M5UNP1_9FIRM</name>
<dbReference type="Proteomes" id="UP000183995">
    <property type="component" value="Unassembled WGS sequence"/>
</dbReference>
<evidence type="ECO:0000256" key="1">
    <source>
        <dbReference type="SAM" id="Phobius"/>
    </source>
</evidence>